<reference evidence="1 2" key="1">
    <citation type="submission" date="2016-10" db="EMBL/GenBank/DDBJ databases">
        <title>Comparative genome analysis of multiple Pseudomonas spp. focuses on biocontrol and plant growth promoting traits.</title>
        <authorList>
            <person name="Tao X.-Y."/>
            <person name="Taylor C.G."/>
        </authorList>
    </citation>
    <scope>NUCLEOTIDE SEQUENCE [LARGE SCALE GENOMIC DNA]</scope>
    <source>
        <strain evidence="1 2">2F9</strain>
    </source>
</reference>
<dbReference type="Proteomes" id="UP000283650">
    <property type="component" value="Unassembled WGS sequence"/>
</dbReference>
<dbReference type="AlphaFoldDB" id="A0A423MWI6"/>
<name>A0A423MWI6_PSEFL</name>
<protein>
    <recommendedName>
        <fullName evidence="3">Peptidase C58 YopT-type domain-containing protein</fullName>
    </recommendedName>
</protein>
<evidence type="ECO:0000313" key="2">
    <source>
        <dbReference type="Proteomes" id="UP000283650"/>
    </source>
</evidence>
<sequence length="1084" mass="118995">MSEFESSTSNVVSVTDSDTNNIDSIKREAEKVLPCALADFAGALSWQIPLSVEQKKQVLEAVRLFIAGLDDTPQPDQGLLELMNIEQPLAADALRDPARALETLIAGTRGQALGLAVQTHLKGFASDVSVNDYALAALQLDLDPQSIENHQRNNVAGFDLDSKQHWGEPVAAVFNKLREHLIKDRVCNSEMAGLGAYLLLARHAPLFLIKDLPTAVKYGGPAWFNLSVAAATIEAESPGKVAKMKFAQVMVCAESAALIDPAVTQYAQTVTLIDWGVVHGLVERKNDGHYTSAELDVLKTRFNEALADRLNTPILLSSVFPSRKEIARAGLKKEFGENYPIEEHVLEWDRSVGAKIVGALSPVPSAIQGPVGMHTLLDVAMMDGTYKWKTSHPLVNFRIHDINELDLRVRRIFNREFEATLNHLKEGTRLTIRHLISELPLEDRENIEYGKIDFYQDKTIKAGLQFHDKFVRAGNQNLTLRVEQGIDKKVSVYYIDLKAGSITKKDVDPVTQTDRVSVHIPSVSYGVRPFYLADRDIAKKLKRRPSPSWTFPVPDSYSSERTRIIADAFVEHLDYDSEDILKAAEGLTTWDQEVEVLERSVKFLLNLIPFKSAISNFIDGKYLDGAIDLFLDVLGFVTAGVSATAKLAQLGARTASALSKALKAAKIIGALVIGELNPFSGLHGLATGGARLAGNGVKFLANRGLGNIARLRGGAAGSYELLQAVGKQHGTALPGTWKVGEQNIAGIGVLKNDQWYPYNPVNNRIYGAPGNFQPRQGRLGSLSGVDAGYADRYAGFSANIAAARTPLNFPAFRKAYDDGLDILEAITDYSFRMDTQQLVELAAQPGRRPEEMGALVREIEDSLFDDATFYTNLLRQDMPKGVTVEPFSQCYFLARVDMASNGRCAALSYAMAYAYLHRREGTLLSNVLKAAEKQTHPQAARFISALEKSQQRLGPKYSFHTGGAPKKMDAQNIIDELVASRDSKILMIGTKSHGMVAGTRFTGGKQEWFFFDPNSGMAIFETRQTLQQGLSKAFGNGSLASTFKTYGKKRGGADYAVNEFRPGDVELTDVRDTLEKFSAMPLSV</sequence>
<organism evidence="1 2">
    <name type="scientific">Pseudomonas fluorescens</name>
    <dbReference type="NCBI Taxonomy" id="294"/>
    <lineage>
        <taxon>Bacteria</taxon>
        <taxon>Pseudomonadati</taxon>
        <taxon>Pseudomonadota</taxon>
        <taxon>Gammaproteobacteria</taxon>
        <taxon>Pseudomonadales</taxon>
        <taxon>Pseudomonadaceae</taxon>
        <taxon>Pseudomonas</taxon>
    </lineage>
</organism>
<accession>A0A423MWI6</accession>
<dbReference type="EMBL" id="MOBY01000031">
    <property type="protein sequence ID" value="RON89789.1"/>
    <property type="molecule type" value="Genomic_DNA"/>
</dbReference>
<evidence type="ECO:0000313" key="1">
    <source>
        <dbReference type="EMBL" id="RON89789.1"/>
    </source>
</evidence>
<evidence type="ECO:0008006" key="3">
    <source>
        <dbReference type="Google" id="ProtNLM"/>
    </source>
</evidence>
<comment type="caution">
    <text evidence="1">The sequence shown here is derived from an EMBL/GenBank/DDBJ whole genome shotgun (WGS) entry which is preliminary data.</text>
</comment>
<dbReference type="RefSeq" id="WP_123376519.1">
    <property type="nucleotide sequence ID" value="NZ_MOBY01000031.1"/>
</dbReference>
<proteinExistence type="predicted"/>
<dbReference type="CDD" id="cd20495">
    <property type="entry name" value="C58_PaToxP-like"/>
    <property type="match status" value="1"/>
</dbReference>
<gene>
    <name evidence="1" type="ORF">BK672_23325</name>
</gene>